<feature type="transmembrane region" description="Helical" evidence="9">
    <location>
        <begin position="106"/>
        <end position="126"/>
    </location>
</feature>
<dbReference type="Proteomes" id="UP001607069">
    <property type="component" value="Unassembled WGS sequence"/>
</dbReference>
<evidence type="ECO:0000256" key="9">
    <source>
        <dbReference type="SAM" id="Phobius"/>
    </source>
</evidence>
<proteinExistence type="predicted"/>
<evidence type="ECO:0000256" key="4">
    <source>
        <dbReference type="ARBA" id="ARBA00022692"/>
    </source>
</evidence>
<dbReference type="RefSeq" id="WP_279952170.1">
    <property type="nucleotide sequence ID" value="NZ_BAABEN010000048.1"/>
</dbReference>
<organism evidence="11 12">
    <name type="scientific">Streptomyces chitinivorans</name>
    <dbReference type="NCBI Taxonomy" id="1257027"/>
    <lineage>
        <taxon>Bacteria</taxon>
        <taxon>Bacillati</taxon>
        <taxon>Actinomycetota</taxon>
        <taxon>Actinomycetes</taxon>
        <taxon>Kitasatosporales</taxon>
        <taxon>Streptomycetaceae</taxon>
        <taxon>Streptomyces</taxon>
    </lineage>
</organism>
<evidence type="ECO:0000256" key="5">
    <source>
        <dbReference type="ARBA" id="ARBA00022989"/>
    </source>
</evidence>
<feature type="transmembrane region" description="Helical" evidence="9">
    <location>
        <begin position="434"/>
        <end position="453"/>
    </location>
</feature>
<evidence type="ECO:0000313" key="12">
    <source>
        <dbReference type="Proteomes" id="UP001607069"/>
    </source>
</evidence>
<evidence type="ECO:0000256" key="3">
    <source>
        <dbReference type="ARBA" id="ARBA00022475"/>
    </source>
</evidence>
<feature type="transmembrane region" description="Helical" evidence="9">
    <location>
        <begin position="163"/>
        <end position="185"/>
    </location>
</feature>
<dbReference type="SUPFAM" id="SSF103473">
    <property type="entry name" value="MFS general substrate transporter"/>
    <property type="match status" value="1"/>
</dbReference>
<dbReference type="Gene3D" id="1.20.1720.10">
    <property type="entry name" value="Multidrug resistance protein D"/>
    <property type="match status" value="1"/>
</dbReference>
<dbReference type="InterPro" id="IPR036259">
    <property type="entry name" value="MFS_trans_sf"/>
</dbReference>
<evidence type="ECO:0000256" key="6">
    <source>
        <dbReference type="ARBA" id="ARBA00023136"/>
    </source>
</evidence>
<dbReference type="InterPro" id="IPR020846">
    <property type="entry name" value="MFS_dom"/>
</dbReference>
<keyword evidence="2" id="KW-0813">Transport</keyword>
<sequence>MTGNTGGRPPLLLLCAAQFMLALDFAIVNVALGDMQRDLGFTDNGLQWVVGAYALFFGGFLLLGGRAGDVIGRKRLFVSGLSVFTLASLVGGLATDPFVLVAARALQGLSAAAVSPAVLALIAAGFPEGKERVKAMGVFGAVSSAGFSGGVAAGGLLTEYISWRAVMLVNLPVGIVLLALAARRLVADHHATRSARLDLPGAILVTSAMCAFSYGLTVASDAGWGSTTVLASLVGGTVLLIVFLVVQTRVSAPLVPLSIFRNRGVSSGDGIAFLSGGVMSVSTFFITMYLQQVLGYSAVKTGLAFFPQAFVVFLASVPVVRLTGKLGARNVLIGGGLLLVAGSVLLAQVTSGSSYLLVVLPGGVLLGLGVTVMMITTAVAATSGVAGPQMGLASGLYNSSRQLGVGLCLAVGVALAGMAQGAVRAIPIGGFQAAFWFTAALSAGIVAVSAIGLRHMAGASAAGPKVAAPRPADTGAATGAPAAAK</sequence>
<keyword evidence="7" id="KW-0046">Antibiotic resistance</keyword>
<feature type="transmembrane region" description="Helical" evidence="9">
    <location>
        <begin position="229"/>
        <end position="250"/>
    </location>
</feature>
<dbReference type="PRINTS" id="PR01036">
    <property type="entry name" value="TCRTETB"/>
</dbReference>
<feature type="transmembrane region" description="Helical" evidence="9">
    <location>
        <begin position="271"/>
        <end position="290"/>
    </location>
</feature>
<feature type="region of interest" description="Disordered" evidence="8">
    <location>
        <begin position="463"/>
        <end position="485"/>
    </location>
</feature>
<feature type="transmembrane region" description="Helical" evidence="9">
    <location>
        <begin position="12"/>
        <end position="33"/>
    </location>
</feature>
<evidence type="ECO:0000256" key="7">
    <source>
        <dbReference type="ARBA" id="ARBA00023251"/>
    </source>
</evidence>
<dbReference type="CDD" id="cd17321">
    <property type="entry name" value="MFS_MMR_MDR_like"/>
    <property type="match status" value="1"/>
</dbReference>
<dbReference type="Gene3D" id="1.20.1250.20">
    <property type="entry name" value="MFS general substrate transporter like domains"/>
    <property type="match status" value="1"/>
</dbReference>
<protein>
    <submittedName>
        <fullName evidence="11">MFS transporter</fullName>
    </submittedName>
</protein>
<feature type="domain" description="Major facilitator superfamily (MFS) profile" evidence="10">
    <location>
        <begin position="10"/>
        <end position="457"/>
    </location>
</feature>
<feature type="transmembrane region" description="Helical" evidence="9">
    <location>
        <begin position="197"/>
        <end position="217"/>
    </location>
</feature>
<keyword evidence="3" id="KW-1003">Cell membrane</keyword>
<dbReference type="PROSITE" id="PS50850">
    <property type="entry name" value="MFS"/>
    <property type="match status" value="1"/>
</dbReference>
<comment type="subcellular location">
    <subcellularLocation>
        <location evidence="1">Cell membrane</location>
        <topology evidence="1">Multi-pass membrane protein</topology>
    </subcellularLocation>
</comment>
<feature type="transmembrane region" description="Helical" evidence="9">
    <location>
        <begin position="138"/>
        <end position="157"/>
    </location>
</feature>
<comment type="caution">
    <text evidence="11">The sequence shown here is derived from an EMBL/GenBank/DDBJ whole genome shotgun (WGS) entry which is preliminary data.</text>
</comment>
<evidence type="ECO:0000256" key="8">
    <source>
        <dbReference type="SAM" id="MobiDB-lite"/>
    </source>
</evidence>
<keyword evidence="12" id="KW-1185">Reference proteome</keyword>
<gene>
    <name evidence="11" type="ORF">ACG5V6_01190</name>
</gene>
<feature type="transmembrane region" description="Helical" evidence="9">
    <location>
        <begin position="331"/>
        <end position="349"/>
    </location>
</feature>
<dbReference type="InterPro" id="IPR011701">
    <property type="entry name" value="MFS"/>
</dbReference>
<feature type="transmembrane region" description="Helical" evidence="9">
    <location>
        <begin position="355"/>
        <end position="382"/>
    </location>
</feature>
<keyword evidence="4 9" id="KW-0812">Transmembrane</keyword>
<dbReference type="PANTHER" id="PTHR42718:SF46">
    <property type="entry name" value="BLR6921 PROTEIN"/>
    <property type="match status" value="1"/>
</dbReference>
<feature type="transmembrane region" description="Helical" evidence="9">
    <location>
        <begin position="45"/>
        <end position="64"/>
    </location>
</feature>
<reference evidence="11 12" key="1">
    <citation type="submission" date="2024-10" db="EMBL/GenBank/DDBJ databases">
        <authorList>
            <person name="Cho J.-C."/>
        </authorList>
    </citation>
    <scope>NUCLEOTIDE SEQUENCE [LARGE SCALE GENOMIC DNA]</scope>
    <source>
        <strain evidence="11 12">KCTC29696</strain>
    </source>
</reference>
<dbReference type="EMBL" id="JBIHMK010000002">
    <property type="protein sequence ID" value="MFH0246839.1"/>
    <property type="molecule type" value="Genomic_DNA"/>
</dbReference>
<evidence type="ECO:0000256" key="1">
    <source>
        <dbReference type="ARBA" id="ARBA00004651"/>
    </source>
</evidence>
<feature type="transmembrane region" description="Helical" evidence="9">
    <location>
        <begin position="302"/>
        <end position="324"/>
    </location>
</feature>
<keyword evidence="5 9" id="KW-1133">Transmembrane helix</keyword>
<dbReference type="Pfam" id="PF07690">
    <property type="entry name" value="MFS_1"/>
    <property type="match status" value="1"/>
</dbReference>
<dbReference type="PANTHER" id="PTHR42718">
    <property type="entry name" value="MAJOR FACILITATOR SUPERFAMILY MULTIDRUG TRANSPORTER MFSC"/>
    <property type="match status" value="1"/>
</dbReference>
<accession>A0ABW7HLU4</accession>
<keyword evidence="6 9" id="KW-0472">Membrane</keyword>
<feature type="transmembrane region" description="Helical" evidence="9">
    <location>
        <begin position="76"/>
        <end position="94"/>
    </location>
</feature>
<feature type="transmembrane region" description="Helical" evidence="9">
    <location>
        <begin position="403"/>
        <end position="422"/>
    </location>
</feature>
<evidence type="ECO:0000256" key="2">
    <source>
        <dbReference type="ARBA" id="ARBA00022448"/>
    </source>
</evidence>
<evidence type="ECO:0000313" key="11">
    <source>
        <dbReference type="EMBL" id="MFH0246839.1"/>
    </source>
</evidence>
<name>A0ABW7HLU4_9ACTN</name>
<evidence type="ECO:0000259" key="10">
    <source>
        <dbReference type="PROSITE" id="PS50850"/>
    </source>
</evidence>